<organism evidence="1 2">
    <name type="scientific">Kitasatospora kazusensis</name>
    <dbReference type="NCBI Taxonomy" id="407974"/>
    <lineage>
        <taxon>Bacteria</taxon>
        <taxon>Bacillati</taxon>
        <taxon>Actinomycetota</taxon>
        <taxon>Actinomycetes</taxon>
        <taxon>Kitasatosporales</taxon>
        <taxon>Streptomycetaceae</taxon>
        <taxon>Kitasatospora</taxon>
    </lineage>
</organism>
<sequence>MLSLGPLRGRIATARGYTGRAATLAGVAGLATAAFTDTPMPYVAVISGAGAATAWGLIWSATLPKGRVRDAATALYLVSPVSAAALLVTERLVHGLHWWELALDAAWTVAVWKCRPARTARVITGRERSLTVEAVQYAQQEQAAALVPAGSNHPMSLWWAQRVGVEGGAAPGTVLLDVEQTGPRSVTAIIAAAVPGTPVPTISITALSALLDWEEEEITVAKVAGRGAGVRRLSVGIAPEGADDPYARWVKHIAPKGMPGTWITDIRIVDTDVKELT</sequence>
<reference evidence="2" key="1">
    <citation type="journal article" date="2019" name="Int. J. Syst. Evol. Microbiol.">
        <title>The Global Catalogue of Microorganisms (GCM) 10K type strain sequencing project: providing services to taxonomists for standard genome sequencing and annotation.</title>
        <authorList>
            <consortium name="The Broad Institute Genomics Platform"/>
            <consortium name="The Broad Institute Genome Sequencing Center for Infectious Disease"/>
            <person name="Wu L."/>
            <person name="Ma J."/>
        </authorList>
    </citation>
    <scope>NUCLEOTIDE SEQUENCE [LARGE SCALE GENOMIC DNA]</scope>
    <source>
        <strain evidence="2">JCM 14560</strain>
    </source>
</reference>
<dbReference type="EMBL" id="BAAANT010000041">
    <property type="protein sequence ID" value="GAA2154320.1"/>
    <property type="molecule type" value="Genomic_DNA"/>
</dbReference>
<comment type="caution">
    <text evidence="1">The sequence shown here is derived from an EMBL/GenBank/DDBJ whole genome shotgun (WGS) entry which is preliminary data.</text>
</comment>
<dbReference type="Proteomes" id="UP001422759">
    <property type="component" value="Unassembled WGS sequence"/>
</dbReference>
<evidence type="ECO:0000313" key="1">
    <source>
        <dbReference type="EMBL" id="GAA2154320.1"/>
    </source>
</evidence>
<keyword evidence="2" id="KW-1185">Reference proteome</keyword>
<accession>A0ABP5M0A4</accession>
<gene>
    <name evidence="1" type="ORF">GCM10009760_53130</name>
</gene>
<protein>
    <submittedName>
        <fullName evidence="1">Uncharacterized protein</fullName>
    </submittedName>
</protein>
<evidence type="ECO:0000313" key="2">
    <source>
        <dbReference type="Proteomes" id="UP001422759"/>
    </source>
</evidence>
<name>A0ABP5M0A4_9ACTN</name>
<dbReference type="RefSeq" id="WP_344468497.1">
    <property type="nucleotide sequence ID" value="NZ_BAAANT010000041.1"/>
</dbReference>
<proteinExistence type="predicted"/>